<proteinExistence type="predicted"/>
<dbReference type="Proteomes" id="UP000215914">
    <property type="component" value="Unassembled WGS sequence"/>
</dbReference>
<accession>A0A9K3NJU8</accession>
<name>A0A9K3NJU8_HELAN</name>
<feature type="region of interest" description="Disordered" evidence="1">
    <location>
        <begin position="1"/>
        <end position="22"/>
    </location>
</feature>
<dbReference type="AlphaFoldDB" id="A0A9K3NJU8"/>
<evidence type="ECO:0000313" key="3">
    <source>
        <dbReference type="Proteomes" id="UP000215914"/>
    </source>
</evidence>
<reference evidence="2" key="1">
    <citation type="journal article" date="2017" name="Nature">
        <title>The sunflower genome provides insights into oil metabolism, flowering and Asterid evolution.</title>
        <authorList>
            <person name="Badouin H."/>
            <person name="Gouzy J."/>
            <person name="Grassa C.J."/>
            <person name="Murat F."/>
            <person name="Staton S.E."/>
            <person name="Cottret L."/>
            <person name="Lelandais-Briere C."/>
            <person name="Owens G.L."/>
            <person name="Carrere S."/>
            <person name="Mayjonade B."/>
            <person name="Legrand L."/>
            <person name="Gill N."/>
            <person name="Kane N.C."/>
            <person name="Bowers J.E."/>
            <person name="Hubner S."/>
            <person name="Bellec A."/>
            <person name="Berard A."/>
            <person name="Berges H."/>
            <person name="Blanchet N."/>
            <person name="Boniface M.C."/>
            <person name="Brunel D."/>
            <person name="Catrice O."/>
            <person name="Chaidir N."/>
            <person name="Claudel C."/>
            <person name="Donnadieu C."/>
            <person name="Faraut T."/>
            <person name="Fievet G."/>
            <person name="Helmstetter N."/>
            <person name="King M."/>
            <person name="Knapp S.J."/>
            <person name="Lai Z."/>
            <person name="Le Paslier M.C."/>
            <person name="Lippi Y."/>
            <person name="Lorenzon L."/>
            <person name="Mandel J.R."/>
            <person name="Marage G."/>
            <person name="Marchand G."/>
            <person name="Marquand E."/>
            <person name="Bret-Mestries E."/>
            <person name="Morien E."/>
            <person name="Nambeesan S."/>
            <person name="Nguyen T."/>
            <person name="Pegot-Espagnet P."/>
            <person name="Pouilly N."/>
            <person name="Raftis F."/>
            <person name="Sallet E."/>
            <person name="Schiex T."/>
            <person name="Thomas J."/>
            <person name="Vandecasteele C."/>
            <person name="Vares D."/>
            <person name="Vear F."/>
            <person name="Vautrin S."/>
            <person name="Crespi M."/>
            <person name="Mangin B."/>
            <person name="Burke J.M."/>
            <person name="Salse J."/>
            <person name="Munos S."/>
            <person name="Vincourt P."/>
            <person name="Rieseberg L.H."/>
            <person name="Langlade N.B."/>
        </authorList>
    </citation>
    <scope>NUCLEOTIDE SEQUENCE</scope>
    <source>
        <tissue evidence="2">Leaves</tissue>
    </source>
</reference>
<gene>
    <name evidence="2" type="ORF">HanXRQr2_Chr06g0257891</name>
</gene>
<protein>
    <submittedName>
        <fullName evidence="2">Uncharacterized protein</fullName>
    </submittedName>
</protein>
<dbReference type="EMBL" id="MNCJ02000321">
    <property type="protein sequence ID" value="KAF5802295.1"/>
    <property type="molecule type" value="Genomic_DNA"/>
</dbReference>
<sequence length="57" mass="6353">MRSGAPFSLITPHNPPNTTTGGVMRQKKLAALWISRRCGGRFQTLTNKKKVIVFIII</sequence>
<keyword evidence="3" id="KW-1185">Reference proteome</keyword>
<evidence type="ECO:0000256" key="1">
    <source>
        <dbReference type="SAM" id="MobiDB-lite"/>
    </source>
</evidence>
<dbReference type="Gramene" id="mRNA:HanXRQr2_Chr06g0257891">
    <property type="protein sequence ID" value="CDS:HanXRQr2_Chr06g0257891.1"/>
    <property type="gene ID" value="HanXRQr2_Chr06g0257891"/>
</dbReference>
<organism evidence="2 3">
    <name type="scientific">Helianthus annuus</name>
    <name type="common">Common sunflower</name>
    <dbReference type="NCBI Taxonomy" id="4232"/>
    <lineage>
        <taxon>Eukaryota</taxon>
        <taxon>Viridiplantae</taxon>
        <taxon>Streptophyta</taxon>
        <taxon>Embryophyta</taxon>
        <taxon>Tracheophyta</taxon>
        <taxon>Spermatophyta</taxon>
        <taxon>Magnoliopsida</taxon>
        <taxon>eudicotyledons</taxon>
        <taxon>Gunneridae</taxon>
        <taxon>Pentapetalae</taxon>
        <taxon>asterids</taxon>
        <taxon>campanulids</taxon>
        <taxon>Asterales</taxon>
        <taxon>Asteraceae</taxon>
        <taxon>Asteroideae</taxon>
        <taxon>Heliantheae alliance</taxon>
        <taxon>Heliantheae</taxon>
        <taxon>Helianthus</taxon>
    </lineage>
</organism>
<comment type="caution">
    <text evidence="2">The sequence shown here is derived from an EMBL/GenBank/DDBJ whole genome shotgun (WGS) entry which is preliminary data.</text>
</comment>
<reference evidence="2" key="2">
    <citation type="submission" date="2020-06" db="EMBL/GenBank/DDBJ databases">
        <title>Helianthus annuus Genome sequencing and assembly Release 2.</title>
        <authorList>
            <person name="Gouzy J."/>
            <person name="Langlade N."/>
            <person name="Munos S."/>
        </authorList>
    </citation>
    <scope>NUCLEOTIDE SEQUENCE</scope>
    <source>
        <tissue evidence="2">Leaves</tissue>
    </source>
</reference>
<evidence type="ECO:0000313" key="2">
    <source>
        <dbReference type="EMBL" id="KAF5802295.1"/>
    </source>
</evidence>